<dbReference type="Proteomes" id="UP000045285">
    <property type="component" value="Unassembled WGS sequence"/>
</dbReference>
<proteinExistence type="predicted"/>
<name>A0A090EH07_MESPL</name>
<evidence type="ECO:0000313" key="3">
    <source>
        <dbReference type="Proteomes" id="UP000045285"/>
    </source>
</evidence>
<reference evidence="3" key="1">
    <citation type="submission" date="2014-08" db="EMBL/GenBank/DDBJ databases">
        <authorList>
            <person name="Moulin L."/>
        </authorList>
    </citation>
    <scope>NUCLEOTIDE SEQUENCE [LARGE SCALE GENOMIC DNA]</scope>
</reference>
<gene>
    <name evidence="2" type="ORF">MPL3356_70106</name>
</gene>
<evidence type="ECO:0000256" key="1">
    <source>
        <dbReference type="SAM" id="MobiDB-lite"/>
    </source>
</evidence>
<keyword evidence="3" id="KW-1185">Reference proteome</keyword>
<evidence type="ECO:0000313" key="2">
    <source>
        <dbReference type="EMBL" id="CDX27620.1"/>
    </source>
</evidence>
<dbReference type="EMBL" id="CCMZ01000067">
    <property type="protein sequence ID" value="CDX27620.1"/>
    <property type="molecule type" value="Genomic_DNA"/>
</dbReference>
<feature type="region of interest" description="Disordered" evidence="1">
    <location>
        <begin position="33"/>
        <end position="57"/>
    </location>
</feature>
<organism evidence="2 3">
    <name type="scientific">Mesorhizobium plurifarium</name>
    <dbReference type="NCBI Taxonomy" id="69974"/>
    <lineage>
        <taxon>Bacteria</taxon>
        <taxon>Pseudomonadati</taxon>
        <taxon>Pseudomonadota</taxon>
        <taxon>Alphaproteobacteria</taxon>
        <taxon>Hyphomicrobiales</taxon>
        <taxon>Phyllobacteriaceae</taxon>
        <taxon>Mesorhizobium</taxon>
    </lineage>
</organism>
<dbReference type="AlphaFoldDB" id="A0A090EH07"/>
<accession>A0A090EH07</accession>
<protein>
    <submittedName>
        <fullName evidence="2">Uncharacterized protein</fullName>
    </submittedName>
</protein>
<sequence>MRTDLARNVPDAGRIFIKNTPLRPQKYHDKLFRGDSKRVPPPWNRQKAAAFPASFGT</sequence>